<dbReference type="Proteomes" id="UP000029548">
    <property type="component" value="Unassembled WGS sequence"/>
</dbReference>
<sequence length="369" mass="39694">MTPPTSLENPASTSNQRVVAFHDLPSPRQLLSDVPLGEKLANDVEDARRAIADVIANEDDRLLVVVGPCSVHDPEAAVDYARRLKVVADELKDDLLVVMRVYFEKPRTTVGWKGLINDPHMDGSFAILDGLRMARELLIEVLQIGLPVGAEFLEPNSPQYIADAVAWGAIGARTTESQVHRQLASGLSMPIGFKNGTDGNVQVAVDSLVSAANPHFFFGMNDDGRAAVVETAGNANCHIILRGGTKGPNCDPESVADAKDRLEKSGLPRSLMIDASHANSGKSEVRQAEVVREIAEQIAEGDDGIDGIMIESFIEAGNQKVVNGREGLTYGQSVTDACIDWDTTDSLLRGLAEAVRARREVRGDGPQRA</sequence>
<dbReference type="GO" id="GO:0008652">
    <property type="term" value="P:amino acid biosynthetic process"/>
    <property type="evidence" value="ECO:0007669"/>
    <property type="project" value="UniProtKB-KW"/>
</dbReference>
<dbReference type="InterPro" id="IPR013785">
    <property type="entry name" value="Aldolase_TIM"/>
</dbReference>
<dbReference type="UniPathway" id="UPA00053">
    <property type="reaction ID" value="UER00084"/>
</dbReference>
<evidence type="ECO:0000256" key="2">
    <source>
        <dbReference type="ARBA" id="ARBA00004688"/>
    </source>
</evidence>
<accession>A0A095Y066</accession>
<organism evidence="10 11">
    <name type="scientific">Corynebacterium freneyi DNF00450</name>
    <dbReference type="NCBI Taxonomy" id="1287475"/>
    <lineage>
        <taxon>Bacteria</taxon>
        <taxon>Bacillati</taxon>
        <taxon>Actinomycetota</taxon>
        <taxon>Actinomycetes</taxon>
        <taxon>Mycobacteriales</taxon>
        <taxon>Corynebacteriaceae</taxon>
        <taxon>Corynebacterium</taxon>
    </lineage>
</organism>
<dbReference type="NCBIfam" id="NF009396">
    <property type="entry name" value="PRK12756.1"/>
    <property type="match status" value="1"/>
</dbReference>
<comment type="function">
    <text evidence="1 8">Stereospecific condensation of phosphoenolpyruvate (PEP) and D-erythrose-4-phosphate (E4P) giving rise to 3-deoxy-D-arabino-heptulosonate-7-phosphate (DAHP).</text>
</comment>
<dbReference type="PANTHER" id="PTHR21225">
    <property type="entry name" value="PHOSPHO-2-DEHYDRO-3-DEOXYHEPTONATE ALDOLASE DAHP SYNTHETASE"/>
    <property type="match status" value="1"/>
</dbReference>
<evidence type="ECO:0000259" key="9">
    <source>
        <dbReference type="Pfam" id="PF00793"/>
    </source>
</evidence>
<dbReference type="GO" id="GO:0009073">
    <property type="term" value="P:aromatic amino acid family biosynthetic process"/>
    <property type="evidence" value="ECO:0007669"/>
    <property type="project" value="UniProtKB-KW"/>
</dbReference>
<comment type="catalytic activity">
    <reaction evidence="7 8">
        <text>D-erythrose 4-phosphate + phosphoenolpyruvate + H2O = 7-phospho-2-dehydro-3-deoxy-D-arabino-heptonate + phosphate</text>
        <dbReference type="Rhea" id="RHEA:14717"/>
        <dbReference type="ChEBI" id="CHEBI:15377"/>
        <dbReference type="ChEBI" id="CHEBI:16897"/>
        <dbReference type="ChEBI" id="CHEBI:43474"/>
        <dbReference type="ChEBI" id="CHEBI:58394"/>
        <dbReference type="ChEBI" id="CHEBI:58702"/>
        <dbReference type="EC" id="2.5.1.54"/>
    </reaction>
</comment>
<keyword evidence="4 8" id="KW-0028">Amino-acid biosynthesis</keyword>
<evidence type="ECO:0000313" key="11">
    <source>
        <dbReference type="Proteomes" id="UP000029548"/>
    </source>
</evidence>
<evidence type="ECO:0000256" key="7">
    <source>
        <dbReference type="ARBA" id="ARBA00047508"/>
    </source>
</evidence>
<dbReference type="Pfam" id="PF00793">
    <property type="entry name" value="DAHP_synth_1"/>
    <property type="match status" value="1"/>
</dbReference>
<comment type="pathway">
    <text evidence="2 8">Metabolic intermediate biosynthesis; chorismate biosynthesis; chorismate from D-erythrose 4-phosphate and phosphoenolpyruvate: step 1/7.</text>
</comment>
<dbReference type="EMBL" id="JRNE01000073">
    <property type="protein sequence ID" value="KGF15678.1"/>
    <property type="molecule type" value="Genomic_DNA"/>
</dbReference>
<dbReference type="AlphaFoldDB" id="A0A095Y066"/>
<evidence type="ECO:0000256" key="3">
    <source>
        <dbReference type="ARBA" id="ARBA00007985"/>
    </source>
</evidence>
<dbReference type="GO" id="GO:0009423">
    <property type="term" value="P:chorismate biosynthetic process"/>
    <property type="evidence" value="ECO:0007669"/>
    <property type="project" value="UniProtKB-UniPathway"/>
</dbReference>
<dbReference type="PIRSF" id="PIRSF001361">
    <property type="entry name" value="DAHP_synthase"/>
    <property type="match status" value="1"/>
</dbReference>
<keyword evidence="5 8" id="KW-0808">Transferase</keyword>
<dbReference type="eggNOG" id="COG0722">
    <property type="taxonomic scope" value="Bacteria"/>
</dbReference>
<comment type="similarity">
    <text evidence="3 8">Belongs to the class-I DAHP synthase family.</text>
</comment>
<keyword evidence="6 8" id="KW-0057">Aromatic amino acid biosynthesis</keyword>
<name>A0A095Y066_9CORY</name>
<dbReference type="NCBIfam" id="TIGR00034">
    <property type="entry name" value="aroFGH"/>
    <property type="match status" value="1"/>
</dbReference>
<evidence type="ECO:0000313" key="10">
    <source>
        <dbReference type="EMBL" id="KGF15678.1"/>
    </source>
</evidence>
<dbReference type="EC" id="2.5.1.54" evidence="8"/>
<evidence type="ECO:0000256" key="5">
    <source>
        <dbReference type="ARBA" id="ARBA00022679"/>
    </source>
</evidence>
<dbReference type="FunFam" id="3.20.20.70:FF:000005">
    <property type="entry name" value="Phospho-2-dehydro-3-deoxyheptonate aldolase"/>
    <property type="match status" value="1"/>
</dbReference>
<gene>
    <name evidence="10" type="ORF">HMPREF1650_10485</name>
</gene>
<evidence type="ECO:0000256" key="6">
    <source>
        <dbReference type="ARBA" id="ARBA00023141"/>
    </source>
</evidence>
<dbReference type="PANTHER" id="PTHR21225:SF12">
    <property type="entry name" value="PHOSPHO-2-DEHYDRO-3-DEOXYHEPTONATE ALDOLASE, TYROSINE-INHIBITED"/>
    <property type="match status" value="1"/>
</dbReference>
<protein>
    <recommendedName>
        <fullName evidence="8">Phospho-2-dehydro-3-deoxyheptonate aldolase</fullName>
        <ecNumber evidence="8">2.5.1.54</ecNumber>
    </recommendedName>
</protein>
<feature type="domain" description="DAHP synthetase I/KDSA" evidence="9">
    <location>
        <begin position="53"/>
        <end position="347"/>
    </location>
</feature>
<dbReference type="SUPFAM" id="SSF51569">
    <property type="entry name" value="Aldolase"/>
    <property type="match status" value="1"/>
</dbReference>
<reference evidence="10 11" key="1">
    <citation type="submission" date="2014-07" db="EMBL/GenBank/DDBJ databases">
        <authorList>
            <person name="McCorrison J."/>
            <person name="Sanka R."/>
            <person name="Torralba M."/>
            <person name="Gillis M."/>
            <person name="Haft D.H."/>
            <person name="Methe B."/>
            <person name="Sutton G."/>
            <person name="Nelson K.E."/>
        </authorList>
    </citation>
    <scope>NUCLEOTIDE SEQUENCE [LARGE SCALE GENOMIC DNA]</scope>
    <source>
        <strain evidence="10 11">DNF00450</strain>
    </source>
</reference>
<dbReference type="InterPro" id="IPR006218">
    <property type="entry name" value="DAHP1/KDSA"/>
</dbReference>
<comment type="caution">
    <text evidence="10">The sequence shown here is derived from an EMBL/GenBank/DDBJ whole genome shotgun (WGS) entry which is preliminary data.</text>
</comment>
<dbReference type="RefSeq" id="WP_035123112.1">
    <property type="nucleotide sequence ID" value="NZ_JRNE01000073.1"/>
</dbReference>
<evidence type="ECO:0000256" key="8">
    <source>
        <dbReference type="PIRNR" id="PIRNR001361"/>
    </source>
</evidence>
<evidence type="ECO:0000256" key="4">
    <source>
        <dbReference type="ARBA" id="ARBA00022605"/>
    </source>
</evidence>
<dbReference type="NCBIfam" id="NF009395">
    <property type="entry name" value="PRK12755.1"/>
    <property type="match status" value="1"/>
</dbReference>
<dbReference type="Gene3D" id="3.20.20.70">
    <property type="entry name" value="Aldolase class I"/>
    <property type="match status" value="1"/>
</dbReference>
<dbReference type="GO" id="GO:0005737">
    <property type="term" value="C:cytoplasm"/>
    <property type="evidence" value="ECO:0007669"/>
    <property type="project" value="TreeGrafter"/>
</dbReference>
<dbReference type="InterPro" id="IPR006219">
    <property type="entry name" value="DAHP_synth_1"/>
</dbReference>
<proteinExistence type="inferred from homology"/>
<evidence type="ECO:0000256" key="1">
    <source>
        <dbReference type="ARBA" id="ARBA00003726"/>
    </source>
</evidence>
<dbReference type="GO" id="GO:0003849">
    <property type="term" value="F:3-deoxy-7-phosphoheptulonate synthase activity"/>
    <property type="evidence" value="ECO:0007669"/>
    <property type="project" value="UniProtKB-EC"/>
</dbReference>